<evidence type="ECO:0008006" key="3">
    <source>
        <dbReference type="Google" id="ProtNLM"/>
    </source>
</evidence>
<sequence length="70" mass="7949">MRKYYSISCKAPSFMSSDGRMGDPGNRSSWGILIRCCPNKIQLSKEIQLFRSSNWALPFPRSSFLSGRIS</sequence>
<accession>A0AAV4VII9</accession>
<keyword evidence="2" id="KW-1185">Reference proteome</keyword>
<dbReference type="AlphaFoldDB" id="A0AAV4VII9"/>
<evidence type="ECO:0000313" key="1">
    <source>
        <dbReference type="EMBL" id="GIY69691.1"/>
    </source>
</evidence>
<comment type="caution">
    <text evidence="1">The sequence shown here is derived from an EMBL/GenBank/DDBJ whole genome shotgun (WGS) entry which is preliminary data.</text>
</comment>
<dbReference type="EMBL" id="BPLR01014570">
    <property type="protein sequence ID" value="GIY69691.1"/>
    <property type="molecule type" value="Genomic_DNA"/>
</dbReference>
<gene>
    <name evidence="1" type="ORF">CEXT_583801</name>
</gene>
<name>A0AAV4VII9_CAEEX</name>
<dbReference type="Proteomes" id="UP001054945">
    <property type="component" value="Unassembled WGS sequence"/>
</dbReference>
<proteinExistence type="predicted"/>
<reference evidence="1 2" key="1">
    <citation type="submission" date="2021-06" db="EMBL/GenBank/DDBJ databases">
        <title>Caerostris extrusa draft genome.</title>
        <authorList>
            <person name="Kono N."/>
            <person name="Arakawa K."/>
        </authorList>
    </citation>
    <scope>NUCLEOTIDE SEQUENCE [LARGE SCALE GENOMIC DNA]</scope>
</reference>
<organism evidence="1 2">
    <name type="scientific">Caerostris extrusa</name>
    <name type="common">Bark spider</name>
    <name type="synonym">Caerostris bankana</name>
    <dbReference type="NCBI Taxonomy" id="172846"/>
    <lineage>
        <taxon>Eukaryota</taxon>
        <taxon>Metazoa</taxon>
        <taxon>Ecdysozoa</taxon>
        <taxon>Arthropoda</taxon>
        <taxon>Chelicerata</taxon>
        <taxon>Arachnida</taxon>
        <taxon>Araneae</taxon>
        <taxon>Araneomorphae</taxon>
        <taxon>Entelegynae</taxon>
        <taxon>Araneoidea</taxon>
        <taxon>Araneidae</taxon>
        <taxon>Caerostris</taxon>
    </lineage>
</organism>
<protein>
    <recommendedName>
        <fullName evidence="3">Ycf15</fullName>
    </recommendedName>
</protein>
<evidence type="ECO:0000313" key="2">
    <source>
        <dbReference type="Proteomes" id="UP001054945"/>
    </source>
</evidence>